<dbReference type="PANTHER" id="PTHR35374:SF1">
    <property type="entry name" value="PROTEIN KINASE DOMAIN-CONTAINING PROTEIN"/>
    <property type="match status" value="1"/>
</dbReference>
<feature type="non-terminal residue" evidence="2">
    <location>
        <position position="1"/>
    </location>
</feature>
<feature type="non-terminal residue" evidence="2">
    <location>
        <position position="132"/>
    </location>
</feature>
<name>A0A0A9VUT5_LYGHE</name>
<reference evidence="2" key="2">
    <citation type="submission" date="2014-07" db="EMBL/GenBank/DDBJ databases">
        <authorList>
            <person name="Hull J."/>
        </authorList>
    </citation>
    <scope>NUCLEOTIDE SEQUENCE</scope>
</reference>
<reference evidence="2" key="1">
    <citation type="journal article" date="2014" name="PLoS ONE">
        <title>Transcriptome-Based Identification of ABC Transporters in the Western Tarnished Plant Bug Lygus hesperus.</title>
        <authorList>
            <person name="Hull J.J."/>
            <person name="Chaney K."/>
            <person name="Geib S.M."/>
            <person name="Fabrick J.A."/>
            <person name="Brent C.S."/>
            <person name="Walsh D."/>
            <person name="Lavine L.C."/>
        </authorList>
    </citation>
    <scope>NUCLEOTIDE SEQUENCE</scope>
</reference>
<evidence type="ECO:0000313" key="2">
    <source>
        <dbReference type="EMBL" id="JAF99468.1"/>
    </source>
</evidence>
<dbReference type="PANTHER" id="PTHR35374">
    <property type="entry name" value="CYCLIN-DEPENDENT KINASE 11A-LIKE"/>
    <property type="match status" value="1"/>
</dbReference>
<dbReference type="InterPro" id="IPR058520">
    <property type="entry name" value="DUF8207"/>
</dbReference>
<protein>
    <submittedName>
        <fullName evidence="2">NADPH-dependent 7-cyano-7-deazaguanine reductase</fullName>
    </submittedName>
</protein>
<sequence>VTEYLSPVQLDAPGGSVATPFGSSTPETKEPNYGQFATEYVKKKINREAGFDEIYGIQYHKELQRFTLGDSYVTFKEDVVEIGDDMRIECTPGLLELLFIENPSAKLVKTHDLESYRRILNETKAHKNRFSS</sequence>
<accession>A0A0A9VUT5</accession>
<feature type="domain" description="DUF8207" evidence="1">
    <location>
        <begin position="51"/>
        <end position="130"/>
    </location>
</feature>
<proteinExistence type="predicted"/>
<gene>
    <name evidence="2" type="primary">queF_2</name>
    <name evidence="2" type="ORF">CM83_848</name>
</gene>
<dbReference type="AlphaFoldDB" id="A0A0A9VUT5"/>
<dbReference type="Pfam" id="PF26634">
    <property type="entry name" value="DUF8207"/>
    <property type="match status" value="1"/>
</dbReference>
<dbReference type="EMBL" id="GBHO01044135">
    <property type="protein sequence ID" value="JAF99468.1"/>
    <property type="molecule type" value="Transcribed_RNA"/>
</dbReference>
<organism evidence="2">
    <name type="scientific">Lygus hesperus</name>
    <name type="common">Western plant bug</name>
    <dbReference type="NCBI Taxonomy" id="30085"/>
    <lineage>
        <taxon>Eukaryota</taxon>
        <taxon>Metazoa</taxon>
        <taxon>Ecdysozoa</taxon>
        <taxon>Arthropoda</taxon>
        <taxon>Hexapoda</taxon>
        <taxon>Insecta</taxon>
        <taxon>Pterygota</taxon>
        <taxon>Neoptera</taxon>
        <taxon>Paraneoptera</taxon>
        <taxon>Hemiptera</taxon>
        <taxon>Heteroptera</taxon>
        <taxon>Panheteroptera</taxon>
        <taxon>Cimicomorpha</taxon>
        <taxon>Miridae</taxon>
        <taxon>Mirini</taxon>
        <taxon>Lygus</taxon>
    </lineage>
</organism>
<evidence type="ECO:0000259" key="1">
    <source>
        <dbReference type="Pfam" id="PF26634"/>
    </source>
</evidence>